<dbReference type="AlphaFoldDB" id="A0A4T0FGE9"/>
<dbReference type="GO" id="GO:0004174">
    <property type="term" value="F:electron-transferring-flavoprotein dehydrogenase activity"/>
    <property type="evidence" value="ECO:0007669"/>
    <property type="project" value="TreeGrafter"/>
</dbReference>
<comment type="caution">
    <text evidence="3">The sequence shown here is derived from an EMBL/GenBank/DDBJ whole genome shotgun (WGS) entry which is preliminary data.</text>
</comment>
<dbReference type="Gene3D" id="3.50.50.100">
    <property type="match status" value="1"/>
</dbReference>
<keyword evidence="4" id="KW-1185">Reference proteome</keyword>
<dbReference type="PANTHER" id="PTHR43735:SF2">
    <property type="entry name" value="FE-REGULATED PROTEIN 8"/>
    <property type="match status" value="1"/>
</dbReference>
<dbReference type="PANTHER" id="PTHR43735">
    <property type="entry name" value="APOPTOSIS-INDUCING FACTOR 1"/>
    <property type="match status" value="1"/>
</dbReference>
<feature type="domain" description="FAD/NAD(P)-binding" evidence="2">
    <location>
        <begin position="7"/>
        <end position="317"/>
    </location>
</feature>
<reference evidence="3 4" key="1">
    <citation type="submission" date="2019-03" db="EMBL/GenBank/DDBJ databases">
        <title>Sequencing 23 genomes of Wallemia ichthyophaga.</title>
        <authorList>
            <person name="Gostincar C."/>
        </authorList>
    </citation>
    <scope>NUCLEOTIDE SEQUENCE [LARGE SCALE GENOMIC DNA]</scope>
    <source>
        <strain evidence="3 4">EXF-5753</strain>
    </source>
</reference>
<dbReference type="EMBL" id="SPNW01000069">
    <property type="protein sequence ID" value="TIA86980.1"/>
    <property type="molecule type" value="Genomic_DNA"/>
</dbReference>
<evidence type="ECO:0000313" key="3">
    <source>
        <dbReference type="EMBL" id="TIA86980.1"/>
    </source>
</evidence>
<sequence>MAAATKNVLVLGGSYAGGRAARLLSQQLPPTHRVILIDRNSHHNHLYVFPRYAVVKGHEHKAFIPYAKFDNSKTDNAASQSRSLKGGRAGELVRPHLSAELHRVDSTSNILLNSGPQNPTNGHGNSDHLILHAAVERIDANSVKLSKAFPELGMQDTIEFEYMVYALGSIMPRSLQMDSKTLQSGTKESGTNWLQHRQRVIEQNDRIVIAGGGALGIQLASDIKNTYPNKSVTLIHSRDRLLPRFDPQMHDIIVEALTKLDVECILQDRIELTNTTLDFDGHVEEKRVMTRNGRRIECDLVLMCTGQKPNTELLKQLSPSSIDPATNLAKVTRSMQLASLKEHLGEEQTEADTKADTKADAKSSVDATTNAAAIDMRKSIPESYSNLAPSSYPHIYVIGDAADAYGALHAGHTGWNQAEFAVGNIIRQIQQDTESEPKLYYAGKPAIKLTTGLHSAVIQLGDDITVNDNCPVDLDAASAWRFSGADTTDMRK</sequence>
<protein>
    <recommendedName>
        <fullName evidence="2">FAD/NAD(P)-binding domain-containing protein</fullName>
    </recommendedName>
</protein>
<dbReference type="GO" id="GO:0050660">
    <property type="term" value="F:flavin adenine dinucleotide binding"/>
    <property type="evidence" value="ECO:0007669"/>
    <property type="project" value="TreeGrafter"/>
</dbReference>
<evidence type="ECO:0000256" key="1">
    <source>
        <dbReference type="SAM" id="MobiDB-lite"/>
    </source>
</evidence>
<dbReference type="Proteomes" id="UP000310189">
    <property type="component" value="Unassembled WGS sequence"/>
</dbReference>
<dbReference type="InterPro" id="IPR023753">
    <property type="entry name" value="FAD/NAD-binding_dom"/>
</dbReference>
<dbReference type="SUPFAM" id="SSF51905">
    <property type="entry name" value="FAD/NAD(P)-binding domain"/>
    <property type="match status" value="1"/>
</dbReference>
<evidence type="ECO:0000259" key="2">
    <source>
        <dbReference type="Pfam" id="PF07992"/>
    </source>
</evidence>
<dbReference type="Gene3D" id="3.50.50.60">
    <property type="entry name" value="FAD/NAD(P)-binding domain"/>
    <property type="match status" value="2"/>
</dbReference>
<proteinExistence type="predicted"/>
<organism evidence="3 4">
    <name type="scientific">Wallemia hederae</name>
    <dbReference type="NCBI Taxonomy" id="1540922"/>
    <lineage>
        <taxon>Eukaryota</taxon>
        <taxon>Fungi</taxon>
        <taxon>Dikarya</taxon>
        <taxon>Basidiomycota</taxon>
        <taxon>Wallemiomycotina</taxon>
        <taxon>Wallemiomycetes</taxon>
        <taxon>Wallemiales</taxon>
        <taxon>Wallemiaceae</taxon>
        <taxon>Wallemia</taxon>
    </lineage>
</organism>
<dbReference type="InterPro" id="IPR036188">
    <property type="entry name" value="FAD/NAD-bd_sf"/>
</dbReference>
<dbReference type="PRINTS" id="PR00368">
    <property type="entry name" value="FADPNR"/>
</dbReference>
<accession>A0A4T0FGE9</accession>
<dbReference type="GO" id="GO:0005737">
    <property type="term" value="C:cytoplasm"/>
    <property type="evidence" value="ECO:0007669"/>
    <property type="project" value="TreeGrafter"/>
</dbReference>
<gene>
    <name evidence="3" type="ORF">E3P99_03460</name>
</gene>
<feature type="region of interest" description="Disordered" evidence="1">
    <location>
        <begin position="344"/>
        <end position="363"/>
    </location>
</feature>
<dbReference type="OrthoDB" id="202203at2759"/>
<dbReference type="Pfam" id="PF07992">
    <property type="entry name" value="Pyr_redox_2"/>
    <property type="match status" value="1"/>
</dbReference>
<name>A0A4T0FGE9_9BASI</name>
<dbReference type="PRINTS" id="PR00411">
    <property type="entry name" value="PNDRDTASEI"/>
</dbReference>
<evidence type="ECO:0000313" key="4">
    <source>
        <dbReference type="Proteomes" id="UP000310189"/>
    </source>
</evidence>